<accession>A0A9X1V2B9</accession>
<dbReference type="Pfam" id="PF09917">
    <property type="entry name" value="DUF2147"/>
    <property type="match status" value="1"/>
</dbReference>
<dbReference type="Proteomes" id="UP001139226">
    <property type="component" value="Unassembled WGS sequence"/>
</dbReference>
<protein>
    <submittedName>
        <fullName evidence="2">DUF2147 domain-containing protein</fullName>
    </submittedName>
</protein>
<gene>
    <name evidence="2" type="ORF">ML462_07075</name>
</gene>
<keyword evidence="3" id="KW-1185">Reference proteome</keyword>
<evidence type="ECO:0000313" key="2">
    <source>
        <dbReference type="EMBL" id="MCH4822933.1"/>
    </source>
</evidence>
<feature type="domain" description="DUF2147" evidence="1">
    <location>
        <begin position="28"/>
        <end position="142"/>
    </location>
</feature>
<evidence type="ECO:0000259" key="1">
    <source>
        <dbReference type="Pfam" id="PF09917"/>
    </source>
</evidence>
<reference evidence="2" key="1">
    <citation type="submission" date="2022-03" db="EMBL/GenBank/DDBJ databases">
        <title>Gramella crocea sp. nov., isolated from activated sludge of a seafood processing plant.</title>
        <authorList>
            <person name="Zhang X."/>
        </authorList>
    </citation>
    <scope>NUCLEOTIDE SEQUENCE</scope>
    <source>
        <strain evidence="2">YJ019</strain>
    </source>
</reference>
<proteinExistence type="predicted"/>
<dbReference type="EMBL" id="JAKVTV010000002">
    <property type="protein sequence ID" value="MCH4822933.1"/>
    <property type="molecule type" value="Genomic_DNA"/>
</dbReference>
<organism evidence="2 3">
    <name type="scientific">Christiangramia lutea</name>
    <dbReference type="NCBI Taxonomy" id="1607951"/>
    <lineage>
        <taxon>Bacteria</taxon>
        <taxon>Pseudomonadati</taxon>
        <taxon>Bacteroidota</taxon>
        <taxon>Flavobacteriia</taxon>
        <taxon>Flavobacteriales</taxon>
        <taxon>Flavobacteriaceae</taxon>
        <taxon>Christiangramia</taxon>
    </lineage>
</organism>
<name>A0A9X1V2B9_9FLAO</name>
<dbReference type="PANTHER" id="PTHR36919">
    <property type="entry name" value="BLR1215 PROTEIN"/>
    <property type="match status" value="1"/>
</dbReference>
<dbReference type="InterPro" id="IPR019223">
    <property type="entry name" value="DUF2147"/>
</dbReference>
<dbReference type="Gene3D" id="2.40.128.520">
    <property type="match status" value="1"/>
</dbReference>
<comment type="caution">
    <text evidence="2">The sequence shown here is derived from an EMBL/GenBank/DDBJ whole genome shotgun (WGS) entry which is preliminary data.</text>
</comment>
<dbReference type="PANTHER" id="PTHR36919:SF3">
    <property type="entry name" value="BLL5882 PROTEIN"/>
    <property type="match status" value="1"/>
</dbReference>
<dbReference type="AlphaFoldDB" id="A0A9X1V2B9"/>
<evidence type="ECO:0000313" key="3">
    <source>
        <dbReference type="Proteomes" id="UP001139226"/>
    </source>
</evidence>
<sequence>MENNMRQLPLLLLILFLIPSIQAQSVLGKWENRNEEGKVNSIVEVYEKGDKIYGKVDHIVKKEDRDRLCTKCEGVLKDEPVQGLEIMKGLKKDGDEYVGGTIVDPKTGKKYRCKIWLDEDDPDILIVRGYISFFYKTKEWRRAE</sequence>